<keyword evidence="2" id="KW-0732">Signal</keyword>
<evidence type="ECO:0000256" key="2">
    <source>
        <dbReference type="SAM" id="SignalP"/>
    </source>
</evidence>
<evidence type="ECO:0000313" key="3">
    <source>
        <dbReference type="EMBL" id="KAE9388529.1"/>
    </source>
</evidence>
<name>A0A6A4GRW6_9AGAR</name>
<evidence type="ECO:0000256" key="1">
    <source>
        <dbReference type="SAM" id="MobiDB-lite"/>
    </source>
</evidence>
<accession>A0A6A4GRW6</accession>
<feature type="chain" id="PRO_5025686776" evidence="2">
    <location>
        <begin position="18"/>
        <end position="206"/>
    </location>
</feature>
<protein>
    <submittedName>
        <fullName evidence="3">Uncharacterized protein</fullName>
    </submittedName>
</protein>
<dbReference type="EMBL" id="ML769739">
    <property type="protein sequence ID" value="KAE9388529.1"/>
    <property type="molecule type" value="Genomic_DNA"/>
</dbReference>
<keyword evidence="4" id="KW-1185">Reference proteome</keyword>
<evidence type="ECO:0000313" key="4">
    <source>
        <dbReference type="Proteomes" id="UP000799118"/>
    </source>
</evidence>
<proteinExistence type="predicted"/>
<sequence length="206" mass="21987">MHFNLHLILSLVSVACAIPLHAGDHSDNNALEARGGGPGSGKTTLQVTFTGLATPGTETSESWNKLARSWVTLLFEQPAVKIGVPGRYTGLGFKKETRPITADFTNEFPFHTIAMNDVVRFDFSGGPECKKVRSCSGYIGIDHTSESLPFYHGMITLKGHTLIAIRFPIPGAESAQVKSETGELGEAASHKDEAKASEGLSSATKS</sequence>
<dbReference type="Proteomes" id="UP000799118">
    <property type="component" value="Unassembled WGS sequence"/>
</dbReference>
<dbReference type="AlphaFoldDB" id="A0A6A4GRW6"/>
<gene>
    <name evidence="3" type="ORF">BT96DRAFT_981025</name>
</gene>
<feature type="signal peptide" evidence="2">
    <location>
        <begin position="1"/>
        <end position="17"/>
    </location>
</feature>
<feature type="region of interest" description="Disordered" evidence="1">
    <location>
        <begin position="176"/>
        <end position="206"/>
    </location>
</feature>
<organism evidence="3 4">
    <name type="scientific">Gymnopus androsaceus JB14</name>
    <dbReference type="NCBI Taxonomy" id="1447944"/>
    <lineage>
        <taxon>Eukaryota</taxon>
        <taxon>Fungi</taxon>
        <taxon>Dikarya</taxon>
        <taxon>Basidiomycota</taxon>
        <taxon>Agaricomycotina</taxon>
        <taxon>Agaricomycetes</taxon>
        <taxon>Agaricomycetidae</taxon>
        <taxon>Agaricales</taxon>
        <taxon>Marasmiineae</taxon>
        <taxon>Omphalotaceae</taxon>
        <taxon>Gymnopus</taxon>
    </lineage>
</organism>
<reference evidence="3" key="1">
    <citation type="journal article" date="2019" name="Environ. Microbiol.">
        <title>Fungal ecological strategies reflected in gene transcription - a case study of two litter decomposers.</title>
        <authorList>
            <person name="Barbi F."/>
            <person name="Kohler A."/>
            <person name="Barry K."/>
            <person name="Baskaran P."/>
            <person name="Daum C."/>
            <person name="Fauchery L."/>
            <person name="Ihrmark K."/>
            <person name="Kuo A."/>
            <person name="LaButti K."/>
            <person name="Lipzen A."/>
            <person name="Morin E."/>
            <person name="Grigoriev I.V."/>
            <person name="Henrissat B."/>
            <person name="Lindahl B."/>
            <person name="Martin F."/>
        </authorList>
    </citation>
    <scope>NUCLEOTIDE SEQUENCE</scope>
    <source>
        <strain evidence="3">JB14</strain>
    </source>
</reference>